<dbReference type="Pfam" id="PF10046">
    <property type="entry name" value="BLOC1_2"/>
    <property type="match status" value="1"/>
</dbReference>
<dbReference type="EMBL" id="NBIV01000119">
    <property type="protein sequence ID" value="PXF43550.1"/>
    <property type="molecule type" value="Genomic_DNA"/>
</dbReference>
<dbReference type="AlphaFoldDB" id="A0A2V3IQW9"/>
<comment type="caution">
    <text evidence="2">The sequence shown here is derived from an EMBL/GenBank/DDBJ whole genome shotgun (WGS) entry which is preliminary data.</text>
</comment>
<dbReference type="Proteomes" id="UP000247409">
    <property type="component" value="Unassembled WGS sequence"/>
</dbReference>
<gene>
    <name evidence="2" type="ORF">BWQ96_06662</name>
</gene>
<proteinExistence type="inferred from homology"/>
<evidence type="ECO:0008006" key="4">
    <source>
        <dbReference type="Google" id="ProtNLM"/>
    </source>
</evidence>
<sequence>MDQSKSEKERSSLDAVEKATNALSTAIHTQFQTATKVAAIDLDTITSMNISTQTFYAGMNERISTLALASDQVQSHAQDAQKFASDMTLLLQKAKRLEALVDRLNEYTSRQEAALTRKQP</sequence>
<reference evidence="2 3" key="1">
    <citation type="journal article" date="2018" name="Mol. Biol. Evol.">
        <title>Analysis of the draft genome of the red seaweed Gracilariopsis chorda provides insights into genome size evolution in Rhodophyta.</title>
        <authorList>
            <person name="Lee J."/>
            <person name="Yang E.C."/>
            <person name="Graf L."/>
            <person name="Yang J.H."/>
            <person name="Qiu H."/>
            <person name="Zel Zion U."/>
            <person name="Chan C.X."/>
            <person name="Stephens T.G."/>
            <person name="Weber A.P.M."/>
            <person name="Boo G.H."/>
            <person name="Boo S.M."/>
            <person name="Kim K.M."/>
            <person name="Shin Y."/>
            <person name="Jung M."/>
            <person name="Lee S.J."/>
            <person name="Yim H.S."/>
            <person name="Lee J.H."/>
            <person name="Bhattacharya D."/>
            <person name="Yoon H.S."/>
        </authorList>
    </citation>
    <scope>NUCLEOTIDE SEQUENCE [LARGE SCALE GENOMIC DNA]</scope>
    <source>
        <strain evidence="2 3">SKKU-2015</strain>
        <tissue evidence="2">Whole body</tissue>
    </source>
</reference>
<dbReference type="InterPro" id="IPR019269">
    <property type="entry name" value="BLOC1_su2"/>
</dbReference>
<evidence type="ECO:0000313" key="3">
    <source>
        <dbReference type="Proteomes" id="UP000247409"/>
    </source>
</evidence>
<organism evidence="2 3">
    <name type="scientific">Gracilariopsis chorda</name>
    <dbReference type="NCBI Taxonomy" id="448386"/>
    <lineage>
        <taxon>Eukaryota</taxon>
        <taxon>Rhodophyta</taxon>
        <taxon>Florideophyceae</taxon>
        <taxon>Rhodymeniophycidae</taxon>
        <taxon>Gracilariales</taxon>
        <taxon>Gracilariaceae</taxon>
        <taxon>Gracilariopsis</taxon>
    </lineage>
</organism>
<accession>A0A2V3IQW9</accession>
<evidence type="ECO:0000256" key="1">
    <source>
        <dbReference type="ARBA" id="ARBA00008468"/>
    </source>
</evidence>
<comment type="similarity">
    <text evidence="1">Belongs to the BLOC1S2 family.</text>
</comment>
<name>A0A2V3IQW9_9FLOR</name>
<protein>
    <recommendedName>
        <fullName evidence="4">Biogenesis of lysosome-related organelles complex 1 subunit 2</fullName>
    </recommendedName>
</protein>
<keyword evidence="3" id="KW-1185">Reference proteome</keyword>
<dbReference type="OrthoDB" id="10371454at2759"/>
<evidence type="ECO:0000313" key="2">
    <source>
        <dbReference type="EMBL" id="PXF43550.1"/>
    </source>
</evidence>